<reference evidence="2 3" key="1">
    <citation type="submission" date="2018-03" db="EMBL/GenBank/DDBJ databases">
        <authorList>
            <person name="Guldener U."/>
        </authorList>
    </citation>
    <scope>NUCLEOTIDE SEQUENCE [LARGE SCALE GENOMIC DNA]</scope>
    <source>
        <strain evidence="2 3">DAOM196992</strain>
    </source>
</reference>
<organism evidence="2 3">
    <name type="scientific">Pseudozyma flocculosa</name>
    <dbReference type="NCBI Taxonomy" id="84751"/>
    <lineage>
        <taxon>Eukaryota</taxon>
        <taxon>Fungi</taxon>
        <taxon>Dikarya</taxon>
        <taxon>Basidiomycota</taxon>
        <taxon>Ustilaginomycotina</taxon>
        <taxon>Ustilaginomycetes</taxon>
        <taxon>Ustilaginales</taxon>
        <taxon>Ustilaginaceae</taxon>
        <taxon>Pseudozyma</taxon>
    </lineage>
</organism>
<dbReference type="AlphaFoldDB" id="A0A5C3FC32"/>
<dbReference type="EMBL" id="OOIP01000034">
    <property type="protein sequence ID" value="SPO41962.1"/>
    <property type="molecule type" value="Genomic_DNA"/>
</dbReference>
<accession>A0A5C3FC32</accession>
<feature type="compositionally biased region" description="Polar residues" evidence="1">
    <location>
        <begin position="378"/>
        <end position="387"/>
    </location>
</feature>
<dbReference type="Proteomes" id="UP000323386">
    <property type="component" value="Unassembled WGS sequence"/>
</dbReference>
<protein>
    <submittedName>
        <fullName evidence="2">Uncharacterized protein</fullName>
    </submittedName>
</protein>
<proteinExistence type="predicted"/>
<sequence length="523" mass="55603">MEQRQTRPGQAKQDLSSICALAETLWQADSARRPASRPAPAPSSCPPVCPPAIAAWTGINDRGSGQGEARRGEAGALHLCKIHVLAAASRELLSWFGSARRGAARRTVRARLESRGGHRGYVAVHKRRAGSIVDSASHRIASPRLASSDPHSQTTDRRASKQAGARGNPPASEGAIEAFACFAVGSPTPRSATRSPASTGGSPLTGPPTWYDMLPSQGSAKATNACCLLKRFLFSLCLWWRCTNSQLAPSSQAAPTARRAGTSNLPGLHHEGSLAAGSAHAWRGTRCWGLSLTISGLSRRMAERTQLWAAALRCTVLPSTCPLGSDGVAPDNAACHRRPGPDPASPPQKRSEQQGGPWPTGPHRLAVAGAATQPVFGATSTSTTTIKRSGAERTQDQGQSDIETVLQEQDPTMHAEKRWMTGTALHSSLSLDDVEVRRSTLDELADPWKPLPLFAVCTYLHTYVGTVASPASMPFSSLRSATHPGNAAKTRRGQAGGTQRHARSSSCTHTHIHRFDEVGFARR</sequence>
<evidence type="ECO:0000256" key="1">
    <source>
        <dbReference type="SAM" id="MobiDB-lite"/>
    </source>
</evidence>
<gene>
    <name evidence="2" type="ORF">PSFLO_07445</name>
</gene>
<feature type="region of interest" description="Disordered" evidence="1">
    <location>
        <begin position="133"/>
        <end position="171"/>
    </location>
</feature>
<feature type="region of interest" description="Disordered" evidence="1">
    <location>
        <begin position="332"/>
        <end position="401"/>
    </location>
</feature>
<name>A0A5C3FC32_9BASI</name>
<feature type="region of interest" description="Disordered" evidence="1">
    <location>
        <begin position="478"/>
        <end position="508"/>
    </location>
</feature>
<evidence type="ECO:0000313" key="3">
    <source>
        <dbReference type="Proteomes" id="UP000323386"/>
    </source>
</evidence>
<evidence type="ECO:0000313" key="2">
    <source>
        <dbReference type="EMBL" id="SPO41962.1"/>
    </source>
</evidence>
<keyword evidence="3" id="KW-1185">Reference proteome</keyword>